<sequence length="231" mass="25685">MYTLLNILNKAQVKQQLGLLDIKLSDIELKLKESENRRQFKIFRLQKQVNDTTALAQVQKQLGILDIKLSDIEIQMNESENEGSLKISRLQTQITDSTARVGFTAHGQGYGTRSPGYQLKFPLIRYSIGISNLASMTNNGTFVCEKKGLYLVTVTGMACSAGNAAFSIYKNHWVFLISYIGRSDGSKQDCHSGVGTGVVVLGVNDVVYVRVRDTSITLYESWSSFSVVKLK</sequence>
<evidence type="ECO:0000313" key="2">
    <source>
        <dbReference type="Proteomes" id="UP000683360"/>
    </source>
</evidence>
<name>A0A8S3SYT9_MYTED</name>
<evidence type="ECO:0008006" key="3">
    <source>
        <dbReference type="Google" id="ProtNLM"/>
    </source>
</evidence>
<dbReference type="Gene3D" id="2.60.120.40">
    <property type="match status" value="1"/>
</dbReference>
<comment type="caution">
    <text evidence="1">The sequence shown here is derived from an EMBL/GenBank/DDBJ whole genome shotgun (WGS) entry which is preliminary data.</text>
</comment>
<dbReference type="SUPFAM" id="SSF49842">
    <property type="entry name" value="TNF-like"/>
    <property type="match status" value="1"/>
</dbReference>
<dbReference type="EMBL" id="CAJPWZ010001945">
    <property type="protein sequence ID" value="CAG2226843.1"/>
    <property type="molecule type" value="Genomic_DNA"/>
</dbReference>
<reference evidence="1" key="1">
    <citation type="submission" date="2021-03" db="EMBL/GenBank/DDBJ databases">
        <authorList>
            <person name="Bekaert M."/>
        </authorList>
    </citation>
    <scope>NUCLEOTIDE SEQUENCE</scope>
</reference>
<keyword evidence="2" id="KW-1185">Reference proteome</keyword>
<dbReference type="InterPro" id="IPR008983">
    <property type="entry name" value="Tumour_necrosis_fac-like_dom"/>
</dbReference>
<dbReference type="AlphaFoldDB" id="A0A8S3SYT9"/>
<proteinExistence type="predicted"/>
<gene>
    <name evidence="1" type="ORF">MEDL_39952</name>
</gene>
<evidence type="ECO:0000313" key="1">
    <source>
        <dbReference type="EMBL" id="CAG2226843.1"/>
    </source>
</evidence>
<dbReference type="OrthoDB" id="6123156at2759"/>
<organism evidence="1 2">
    <name type="scientific">Mytilus edulis</name>
    <name type="common">Blue mussel</name>
    <dbReference type="NCBI Taxonomy" id="6550"/>
    <lineage>
        <taxon>Eukaryota</taxon>
        <taxon>Metazoa</taxon>
        <taxon>Spiralia</taxon>
        <taxon>Lophotrochozoa</taxon>
        <taxon>Mollusca</taxon>
        <taxon>Bivalvia</taxon>
        <taxon>Autobranchia</taxon>
        <taxon>Pteriomorphia</taxon>
        <taxon>Mytilida</taxon>
        <taxon>Mytiloidea</taxon>
        <taxon>Mytilidae</taxon>
        <taxon>Mytilinae</taxon>
        <taxon>Mytilus</taxon>
    </lineage>
</organism>
<accession>A0A8S3SYT9</accession>
<dbReference type="Proteomes" id="UP000683360">
    <property type="component" value="Unassembled WGS sequence"/>
</dbReference>
<protein>
    <recommendedName>
        <fullName evidence="3">C1q domain-containing protein</fullName>
    </recommendedName>
</protein>